<dbReference type="EMBL" id="JAPFQO010000014">
    <property type="protein sequence ID" value="MCX2741989.1"/>
    <property type="molecule type" value="Genomic_DNA"/>
</dbReference>
<evidence type="ECO:0000313" key="1">
    <source>
        <dbReference type="EMBL" id="MCX2741989.1"/>
    </source>
</evidence>
<dbReference type="Proteomes" id="UP001207228">
    <property type="component" value="Unassembled WGS sequence"/>
</dbReference>
<organism evidence="1 2">
    <name type="scientific">Pontibacter anaerobius</name>
    <dbReference type="NCBI Taxonomy" id="2993940"/>
    <lineage>
        <taxon>Bacteria</taxon>
        <taxon>Pseudomonadati</taxon>
        <taxon>Bacteroidota</taxon>
        <taxon>Cytophagia</taxon>
        <taxon>Cytophagales</taxon>
        <taxon>Hymenobacteraceae</taxon>
        <taxon>Pontibacter</taxon>
    </lineage>
</organism>
<gene>
    <name evidence="1" type="ORF">OO017_18670</name>
</gene>
<accession>A0ABT3RJL0</accession>
<evidence type="ECO:0000313" key="2">
    <source>
        <dbReference type="Proteomes" id="UP001207228"/>
    </source>
</evidence>
<sequence length="108" mass="12158">MASLFTPTTGLDQLANIISKERGVLQEYAAKPTANQELVNTRDRFLQSLASAYNQVYAEMAATKRLLHTDRWLLVEEQIRQLQEGELLDGIHIKLTLGNGNRYGLISL</sequence>
<reference evidence="1 2" key="1">
    <citation type="submission" date="2022-11" db="EMBL/GenBank/DDBJ databases">
        <title>The characterization of three novel Bacteroidetes species and genomic analysis of their roles in tidal elemental geochemical cycles.</title>
        <authorList>
            <person name="Ma K.-J."/>
        </authorList>
    </citation>
    <scope>NUCLEOTIDE SEQUENCE [LARGE SCALE GENOMIC DNA]</scope>
    <source>
        <strain evidence="1 2">M82</strain>
    </source>
</reference>
<keyword evidence="2" id="KW-1185">Reference proteome</keyword>
<name>A0ABT3RJL0_9BACT</name>
<protein>
    <submittedName>
        <fullName evidence="1">Uncharacterized protein</fullName>
    </submittedName>
</protein>
<dbReference type="RefSeq" id="WP_266054221.1">
    <property type="nucleotide sequence ID" value="NZ_JAPFQO010000014.1"/>
</dbReference>
<comment type="caution">
    <text evidence="1">The sequence shown here is derived from an EMBL/GenBank/DDBJ whole genome shotgun (WGS) entry which is preliminary data.</text>
</comment>
<proteinExistence type="predicted"/>